<dbReference type="InterPro" id="IPR051805">
    <property type="entry name" value="Dehydratase_Activator_Redct"/>
</dbReference>
<evidence type="ECO:0008006" key="3">
    <source>
        <dbReference type="Google" id="ProtNLM"/>
    </source>
</evidence>
<dbReference type="Proteomes" id="UP000040576">
    <property type="component" value="Unassembled WGS sequence"/>
</dbReference>
<keyword evidence="2" id="KW-1185">Reference proteome</keyword>
<sequence length="116" mass="12874">MLESNRFEAPLTIDEVAEKASRFINLGNQMGEGWLLTGEIAELMDAGVDNVVCVQPFGCLPNHVIARGMFNAIKQFYPYANLIAIDFDASISKVNQINRIKLMISIAKNGMVQRNV</sequence>
<protein>
    <recommendedName>
        <fullName evidence="3">Activator of (R)-2-hydroxyglutaryl-CoA dehydratase</fullName>
    </recommendedName>
</protein>
<dbReference type="EMBL" id="CCRF01000083">
    <property type="protein sequence ID" value="CEE02743.1"/>
    <property type="molecule type" value="Genomic_DNA"/>
</dbReference>
<gene>
    <name evidence="1" type="ORF">BT1A1_2954</name>
</gene>
<evidence type="ECO:0000313" key="2">
    <source>
        <dbReference type="Proteomes" id="UP000040576"/>
    </source>
</evidence>
<reference evidence="1 2" key="1">
    <citation type="submission" date="2014-07" db="EMBL/GenBank/DDBJ databases">
        <authorList>
            <person name="Wibberg Daniel"/>
        </authorList>
    </citation>
    <scope>NUCLEOTIDE SEQUENCE [LARGE SCALE GENOMIC DNA]</scope>
</reference>
<evidence type="ECO:0000313" key="1">
    <source>
        <dbReference type="EMBL" id="CEE02743.1"/>
    </source>
</evidence>
<dbReference type="PANTHER" id="PTHR32329">
    <property type="entry name" value="BIFUNCTIONAL PROTEIN [INCLUDES 2-HYDROXYACYL-COA DEHYDRATASE (N-TER) AND ITS ACTIVATOR DOMAIN (C_TERM)-RELATED"/>
    <property type="match status" value="1"/>
</dbReference>
<dbReference type="AlphaFoldDB" id="A0A090J256"/>
<accession>A0A090J256</accession>
<name>A0A090J256_9BACI</name>
<proteinExistence type="predicted"/>
<organism evidence="1 2">
    <name type="scientific">Caldibacillus thermoamylovorans</name>
    <dbReference type="NCBI Taxonomy" id="35841"/>
    <lineage>
        <taxon>Bacteria</taxon>
        <taxon>Bacillati</taxon>
        <taxon>Bacillota</taxon>
        <taxon>Bacilli</taxon>
        <taxon>Bacillales</taxon>
        <taxon>Bacillaceae</taxon>
        <taxon>Caldibacillus</taxon>
    </lineage>
</organism>
<dbReference type="PANTHER" id="PTHR32329:SF4">
    <property type="entry name" value="ACTIVATOR OF 2-HYDROXYACYL-COA DEHYDRATASE"/>
    <property type="match status" value="1"/>
</dbReference>